<keyword evidence="1" id="KW-0378">Hydrolase</keyword>
<sequence length="107" mass="12400">MEYKQYDIVLVNLNPTQGSEIAKTRPCVIISPDEMNDNLRTIIIAPFTHSDKKYPTRVRVQQETVQGWVAIDQIQTIDKLRIVENLGNLNFSQVKQIKQVIRETFVD</sequence>
<comment type="function">
    <text evidence="1">Toxic component of a type II toxin-antitoxin (TA) system.</text>
</comment>
<organism evidence="2 3">
    <name type="scientific">Sandaracinomonas limnophila</name>
    <dbReference type="NCBI Taxonomy" id="1862386"/>
    <lineage>
        <taxon>Bacteria</taxon>
        <taxon>Pseudomonadati</taxon>
        <taxon>Bacteroidota</taxon>
        <taxon>Cytophagia</taxon>
        <taxon>Cytophagales</taxon>
        <taxon>Flectobacillaceae</taxon>
        <taxon>Sandaracinomonas</taxon>
    </lineage>
</organism>
<dbReference type="InterPro" id="IPR011067">
    <property type="entry name" value="Plasmid_toxin/cell-grow_inhib"/>
</dbReference>
<evidence type="ECO:0000256" key="1">
    <source>
        <dbReference type="PIRNR" id="PIRNR033490"/>
    </source>
</evidence>
<dbReference type="Pfam" id="PF02452">
    <property type="entry name" value="PemK_toxin"/>
    <property type="match status" value="1"/>
</dbReference>
<dbReference type="PIRSF" id="PIRSF033490">
    <property type="entry name" value="MazF"/>
    <property type="match status" value="1"/>
</dbReference>
<gene>
    <name evidence="2" type="ORF">EOJ36_06625</name>
</gene>
<dbReference type="GO" id="GO:0016075">
    <property type="term" value="P:rRNA catabolic process"/>
    <property type="evidence" value="ECO:0007669"/>
    <property type="project" value="TreeGrafter"/>
</dbReference>
<dbReference type="OrthoDB" id="9808744at2"/>
<keyword evidence="1" id="KW-0540">Nuclease</keyword>
<dbReference type="GO" id="GO:0006402">
    <property type="term" value="P:mRNA catabolic process"/>
    <property type="evidence" value="ECO:0007669"/>
    <property type="project" value="TreeGrafter"/>
</dbReference>
<keyword evidence="1" id="KW-0255">Endonuclease</keyword>
<name>A0A437PS79_9BACT</name>
<keyword evidence="3" id="KW-1185">Reference proteome</keyword>
<comment type="similarity">
    <text evidence="1">Belongs to the PemK/MazF family.</text>
</comment>
<protein>
    <recommendedName>
        <fullName evidence="1">mRNA interferase</fullName>
        <ecNumber evidence="1">3.1.-.-</ecNumber>
    </recommendedName>
</protein>
<dbReference type="EMBL" id="SACY01000003">
    <property type="protein sequence ID" value="RVU25080.1"/>
    <property type="molecule type" value="Genomic_DNA"/>
</dbReference>
<dbReference type="GO" id="GO:0016787">
    <property type="term" value="F:hydrolase activity"/>
    <property type="evidence" value="ECO:0007669"/>
    <property type="project" value="UniProtKB-KW"/>
</dbReference>
<accession>A0A437PS79</accession>
<reference evidence="2 3" key="1">
    <citation type="submission" date="2019-01" db="EMBL/GenBank/DDBJ databases">
        <authorList>
            <person name="Chen W.-M."/>
        </authorList>
    </citation>
    <scope>NUCLEOTIDE SEQUENCE [LARGE SCALE GENOMIC DNA]</scope>
    <source>
        <strain evidence="2 3">FSY-15</strain>
    </source>
</reference>
<dbReference type="AlphaFoldDB" id="A0A437PS79"/>
<dbReference type="Gene3D" id="2.30.30.110">
    <property type="match status" value="1"/>
</dbReference>
<proteinExistence type="inferred from homology"/>
<evidence type="ECO:0000313" key="2">
    <source>
        <dbReference type="EMBL" id="RVU25080.1"/>
    </source>
</evidence>
<evidence type="ECO:0000313" key="3">
    <source>
        <dbReference type="Proteomes" id="UP000282832"/>
    </source>
</evidence>
<dbReference type="GO" id="GO:0003677">
    <property type="term" value="F:DNA binding"/>
    <property type="evidence" value="ECO:0007669"/>
    <property type="project" value="InterPro"/>
</dbReference>
<dbReference type="SUPFAM" id="SSF50118">
    <property type="entry name" value="Cell growth inhibitor/plasmid maintenance toxic component"/>
    <property type="match status" value="1"/>
</dbReference>
<dbReference type="RefSeq" id="WP_127804407.1">
    <property type="nucleotide sequence ID" value="NZ_SACY01000003.1"/>
</dbReference>
<comment type="caution">
    <text evidence="2">The sequence shown here is derived from an EMBL/GenBank/DDBJ whole genome shotgun (WGS) entry which is preliminary data.</text>
</comment>
<dbReference type="Proteomes" id="UP000282832">
    <property type="component" value="Unassembled WGS sequence"/>
</dbReference>
<dbReference type="PANTHER" id="PTHR33988">
    <property type="entry name" value="ENDORIBONUCLEASE MAZF-RELATED"/>
    <property type="match status" value="1"/>
</dbReference>
<dbReference type="PANTHER" id="PTHR33988:SF2">
    <property type="entry name" value="ENDORIBONUCLEASE MAZF"/>
    <property type="match status" value="1"/>
</dbReference>
<dbReference type="GO" id="GO:0004521">
    <property type="term" value="F:RNA endonuclease activity"/>
    <property type="evidence" value="ECO:0007669"/>
    <property type="project" value="TreeGrafter"/>
</dbReference>
<dbReference type="InterPro" id="IPR003477">
    <property type="entry name" value="PemK-like"/>
</dbReference>
<dbReference type="EC" id="3.1.-.-" evidence="1"/>